<name>A0AA38MXA4_9AGAR</name>
<accession>A0AA38MXA4</accession>
<evidence type="ECO:0000313" key="1">
    <source>
        <dbReference type="EMBL" id="KAJ3722771.1"/>
    </source>
</evidence>
<organism evidence="1 2">
    <name type="scientific">Lentinula guzmanii</name>
    <dbReference type="NCBI Taxonomy" id="2804957"/>
    <lineage>
        <taxon>Eukaryota</taxon>
        <taxon>Fungi</taxon>
        <taxon>Dikarya</taxon>
        <taxon>Basidiomycota</taxon>
        <taxon>Agaricomycotina</taxon>
        <taxon>Agaricomycetes</taxon>
        <taxon>Agaricomycetidae</taxon>
        <taxon>Agaricales</taxon>
        <taxon>Marasmiineae</taxon>
        <taxon>Omphalotaceae</taxon>
        <taxon>Lentinula</taxon>
    </lineage>
</organism>
<dbReference type="AlphaFoldDB" id="A0AA38MXA4"/>
<reference evidence="1" key="1">
    <citation type="submission" date="2022-08" db="EMBL/GenBank/DDBJ databases">
        <authorList>
            <consortium name="DOE Joint Genome Institute"/>
            <person name="Min B."/>
            <person name="Sierra-Patev S."/>
            <person name="Naranjo-Ortiz M."/>
            <person name="Looney B."/>
            <person name="Konkel Z."/>
            <person name="Slot J.C."/>
            <person name="Sakamoto Y."/>
            <person name="Steenwyk J.L."/>
            <person name="Rokas A."/>
            <person name="Carro J."/>
            <person name="Camarero S."/>
            <person name="Ferreira P."/>
            <person name="Molpeceres G."/>
            <person name="Ruiz-duenas F.J."/>
            <person name="Serrano A."/>
            <person name="Henrissat B."/>
            <person name="Drula E."/>
            <person name="Hughes K.W."/>
            <person name="Mata J.L."/>
            <person name="Ishikawa N.K."/>
            <person name="Vargas-Isla R."/>
            <person name="Ushijima S."/>
            <person name="Smith C.A."/>
            <person name="Ahrendt S."/>
            <person name="Andreopoulos W."/>
            <person name="He G."/>
            <person name="LaButti K."/>
            <person name="Lipzen A."/>
            <person name="Ng V."/>
            <person name="Riley R."/>
            <person name="Sandor L."/>
            <person name="Barry K."/>
            <person name="Martinez A.T."/>
            <person name="Xiao Y."/>
            <person name="Gibbons J.G."/>
            <person name="Terashima K."/>
            <person name="Hibbett D.S."/>
            <person name="Grigoriev I.V."/>
        </authorList>
    </citation>
    <scope>NUCLEOTIDE SEQUENCE</scope>
    <source>
        <strain evidence="1">ET3784</strain>
    </source>
</reference>
<protein>
    <submittedName>
        <fullName evidence="1">Uncharacterized protein</fullName>
    </submittedName>
</protein>
<dbReference type="Proteomes" id="UP001176059">
    <property type="component" value="Unassembled WGS sequence"/>
</dbReference>
<comment type="caution">
    <text evidence="1">The sequence shown here is derived from an EMBL/GenBank/DDBJ whole genome shotgun (WGS) entry which is preliminary data.</text>
</comment>
<sequence>MHSVCLVYIPTQFLPLSHPIPLVSQFFYFLNRIKTPQIRVVAFHCLSSETSSAEPSLHDTYDWYDGINEIPNYIIDVCLARTYMTQCMQTIVFYHQL</sequence>
<gene>
    <name evidence="1" type="ORF">DFJ43DRAFT_1092242</name>
</gene>
<keyword evidence="2" id="KW-1185">Reference proteome</keyword>
<dbReference type="EMBL" id="JANVFO010000054">
    <property type="protein sequence ID" value="KAJ3722771.1"/>
    <property type="molecule type" value="Genomic_DNA"/>
</dbReference>
<reference evidence="1" key="2">
    <citation type="journal article" date="2023" name="Proc. Natl. Acad. Sci. U.S.A.">
        <title>A global phylogenomic analysis of the shiitake genus Lentinula.</title>
        <authorList>
            <person name="Sierra-Patev S."/>
            <person name="Min B."/>
            <person name="Naranjo-Ortiz M."/>
            <person name="Looney B."/>
            <person name="Konkel Z."/>
            <person name="Slot J.C."/>
            <person name="Sakamoto Y."/>
            <person name="Steenwyk J.L."/>
            <person name="Rokas A."/>
            <person name="Carro J."/>
            <person name="Camarero S."/>
            <person name="Ferreira P."/>
            <person name="Molpeceres G."/>
            <person name="Ruiz-Duenas F.J."/>
            <person name="Serrano A."/>
            <person name="Henrissat B."/>
            <person name="Drula E."/>
            <person name="Hughes K.W."/>
            <person name="Mata J.L."/>
            <person name="Ishikawa N.K."/>
            <person name="Vargas-Isla R."/>
            <person name="Ushijima S."/>
            <person name="Smith C.A."/>
            <person name="Donoghue J."/>
            <person name="Ahrendt S."/>
            <person name="Andreopoulos W."/>
            <person name="He G."/>
            <person name="LaButti K."/>
            <person name="Lipzen A."/>
            <person name="Ng V."/>
            <person name="Riley R."/>
            <person name="Sandor L."/>
            <person name="Barry K."/>
            <person name="Martinez A.T."/>
            <person name="Xiao Y."/>
            <person name="Gibbons J.G."/>
            <person name="Terashima K."/>
            <person name="Grigoriev I.V."/>
            <person name="Hibbett D."/>
        </authorList>
    </citation>
    <scope>NUCLEOTIDE SEQUENCE</scope>
    <source>
        <strain evidence="1">ET3784</strain>
    </source>
</reference>
<evidence type="ECO:0000313" key="2">
    <source>
        <dbReference type="Proteomes" id="UP001176059"/>
    </source>
</evidence>
<proteinExistence type="predicted"/>